<keyword evidence="4" id="KW-0249">Electron transport</keyword>
<evidence type="ECO:0000256" key="1">
    <source>
        <dbReference type="ARBA" id="ARBA00022448"/>
    </source>
</evidence>
<keyword evidence="2 6" id="KW-0349">Heme</keyword>
<name>Q39LG0_BURL3</name>
<evidence type="ECO:0000256" key="7">
    <source>
        <dbReference type="SAM" id="SignalP"/>
    </source>
</evidence>
<dbReference type="Gene3D" id="1.10.760.10">
    <property type="entry name" value="Cytochrome c-like domain"/>
    <property type="match status" value="1"/>
</dbReference>
<dbReference type="KEGG" id="bur:Bcep18194_C7662"/>
<evidence type="ECO:0000313" key="9">
    <source>
        <dbReference type="EMBL" id="ABB06706.1"/>
    </source>
</evidence>
<evidence type="ECO:0000256" key="3">
    <source>
        <dbReference type="ARBA" id="ARBA00022723"/>
    </source>
</evidence>
<organism evidence="9 10">
    <name type="scientific">Burkholderia lata (strain ATCC 17760 / DSM 23089 / LMG 22485 / NCIMB 9086 / R18194 / 383)</name>
    <dbReference type="NCBI Taxonomy" id="482957"/>
    <lineage>
        <taxon>Bacteria</taxon>
        <taxon>Pseudomonadati</taxon>
        <taxon>Pseudomonadota</taxon>
        <taxon>Betaproteobacteria</taxon>
        <taxon>Burkholderiales</taxon>
        <taxon>Burkholderiaceae</taxon>
        <taxon>Burkholderia</taxon>
        <taxon>Burkholderia cepacia complex</taxon>
    </lineage>
</organism>
<feature type="binding site" description="covalent" evidence="6">
    <location>
        <position position="99"/>
    </location>
    <ligand>
        <name>heme c</name>
        <dbReference type="ChEBI" id="CHEBI:61717"/>
    </ligand>
</feature>
<dbReference type="GO" id="GO:0020037">
    <property type="term" value="F:heme binding"/>
    <property type="evidence" value="ECO:0007669"/>
    <property type="project" value="InterPro"/>
</dbReference>
<dbReference type="GO" id="GO:0005506">
    <property type="term" value="F:iron ion binding"/>
    <property type="evidence" value="ECO:0007669"/>
    <property type="project" value="InterPro"/>
</dbReference>
<keyword evidence="5 6" id="KW-0408">Iron</keyword>
<accession>Q39LG0</accession>
<evidence type="ECO:0000256" key="6">
    <source>
        <dbReference type="PIRSR" id="PIRSR602324-1"/>
    </source>
</evidence>
<keyword evidence="3 6" id="KW-0479">Metal-binding</keyword>
<dbReference type="PRINTS" id="PR00606">
    <property type="entry name" value="CYTCHROMECID"/>
</dbReference>
<dbReference type="InterPro" id="IPR002324">
    <property type="entry name" value="Cyt_c_ID"/>
</dbReference>
<keyword evidence="7" id="KW-0732">Signal</keyword>
<comment type="PTM">
    <text evidence="6">Binds 1 heme c group covalently per subunit.</text>
</comment>
<dbReference type="SUPFAM" id="SSF46626">
    <property type="entry name" value="Cytochrome c"/>
    <property type="match status" value="1"/>
</dbReference>
<dbReference type="AlphaFoldDB" id="Q39LG0"/>
<gene>
    <name evidence="9" type="ordered locus">Bcep18194_C7662</name>
</gene>
<proteinExistence type="predicted"/>
<feature type="domain" description="Cytochrome c" evidence="8">
    <location>
        <begin position="34"/>
        <end position="120"/>
    </location>
</feature>
<evidence type="ECO:0000256" key="2">
    <source>
        <dbReference type="ARBA" id="ARBA00022617"/>
    </source>
</evidence>
<evidence type="ECO:0000313" key="10">
    <source>
        <dbReference type="Proteomes" id="UP000002705"/>
    </source>
</evidence>
<dbReference type="HOGENOM" id="CLU_133112_2_0_4"/>
<feature type="chain" id="PRO_5004223018" evidence="7">
    <location>
        <begin position="42"/>
        <end position="124"/>
    </location>
</feature>
<dbReference type="Pfam" id="PF00034">
    <property type="entry name" value="Cytochrom_C"/>
    <property type="match status" value="1"/>
</dbReference>
<evidence type="ECO:0000259" key="8">
    <source>
        <dbReference type="PROSITE" id="PS51007"/>
    </source>
</evidence>
<keyword evidence="10" id="KW-1185">Reference proteome</keyword>
<dbReference type="EMBL" id="CP000150">
    <property type="protein sequence ID" value="ABB06706.1"/>
    <property type="molecule type" value="Genomic_DNA"/>
</dbReference>
<dbReference type="PATRIC" id="fig|482957.22.peg.8278"/>
<protein>
    <submittedName>
        <fullName evidence="9">Cytochrome c, class I</fullName>
    </submittedName>
</protein>
<sequence>MPAGRPAGSRSRMFPMRFKPFAALLLGAFATIATVATPGHAATSASEQTCRACHTLDTTKVGPPFRAIAAHYRNDADAIAKLQKSMLEGSTGKWGSATMPPNAISADDAARFAKWIMSLNQPAK</sequence>
<keyword evidence="1" id="KW-0813">Transport</keyword>
<dbReference type="GO" id="GO:0009055">
    <property type="term" value="F:electron transfer activity"/>
    <property type="evidence" value="ECO:0007669"/>
    <property type="project" value="InterPro"/>
</dbReference>
<feature type="binding site" description="covalent" evidence="6">
    <location>
        <position position="54"/>
    </location>
    <ligand>
        <name>heme c</name>
        <dbReference type="ChEBI" id="CHEBI:61717"/>
    </ligand>
</feature>
<dbReference type="InterPro" id="IPR009056">
    <property type="entry name" value="Cyt_c-like_dom"/>
</dbReference>
<feature type="signal peptide" evidence="7">
    <location>
        <begin position="1"/>
        <end position="41"/>
    </location>
</feature>
<evidence type="ECO:0000256" key="5">
    <source>
        <dbReference type="ARBA" id="ARBA00023004"/>
    </source>
</evidence>
<dbReference type="PROSITE" id="PS51007">
    <property type="entry name" value="CYTC"/>
    <property type="match status" value="1"/>
</dbReference>
<feature type="binding site" description="covalent" evidence="6">
    <location>
        <position position="50"/>
    </location>
    <ligand>
        <name>heme c</name>
        <dbReference type="ChEBI" id="CHEBI:61717"/>
    </ligand>
</feature>
<dbReference type="Proteomes" id="UP000002705">
    <property type="component" value="Chromosome 3"/>
</dbReference>
<evidence type="ECO:0000256" key="4">
    <source>
        <dbReference type="ARBA" id="ARBA00022982"/>
    </source>
</evidence>
<dbReference type="InterPro" id="IPR036909">
    <property type="entry name" value="Cyt_c-like_dom_sf"/>
</dbReference>
<reference evidence="9" key="1">
    <citation type="submission" date="2009-01" db="EMBL/GenBank/DDBJ databases">
        <title>Complete sequence of chromosome 3 of Burkholderia sp. 383.</title>
        <authorList>
            <consortium name="US DOE Joint Genome Institute"/>
            <person name="Copeland A."/>
            <person name="Lucas S."/>
            <person name="Lapidus A."/>
            <person name="Barry K."/>
            <person name="Detter J.C."/>
            <person name="Glavina T."/>
            <person name="Hammon N."/>
            <person name="Israni S."/>
            <person name="Pitluck S."/>
            <person name="Chain P."/>
            <person name="Malfatti S."/>
            <person name="Shin M."/>
            <person name="Vergez L."/>
            <person name="Schmutz J."/>
            <person name="Larimer F."/>
            <person name="Land M."/>
            <person name="Kyrpides N."/>
            <person name="Lykidis A."/>
            <person name="Richardson P."/>
        </authorList>
    </citation>
    <scope>NUCLEOTIDE SEQUENCE</scope>
    <source>
        <strain evidence="9">383</strain>
    </source>
</reference>